<sequence length="260" mass="28085">MIPVGDSTRRHATPWVTYAIILANFAVFIAMLGMDATVPRPTPGATQRFVEQTTGPCYGFRAPPNDLNEFICRWGFQPKEFFDTIRGTSGLSGSSAREALLAIVTAVFIHGGWLHILGNMLFLWVFADNIEDRLGKLGFLLFYLASGVVASLVQGLMDPTSVVPVVGASGAVAGVLGAYLVWFPRSTVHVVIPFFILLFIPLPVPAFLMIGLWFLQNLFAGYATIVDTASTGGGVAWFAHIGGFLFGALVAMTGVGRRRR</sequence>
<dbReference type="PANTHER" id="PTHR43731">
    <property type="entry name" value="RHOMBOID PROTEASE"/>
    <property type="match status" value="1"/>
</dbReference>
<evidence type="ECO:0000256" key="1">
    <source>
        <dbReference type="ARBA" id="ARBA00004141"/>
    </source>
</evidence>
<evidence type="ECO:0000313" key="9">
    <source>
        <dbReference type="EMBL" id="PFG73769.1"/>
    </source>
</evidence>
<dbReference type="EMBL" id="PDJQ01000001">
    <property type="protein sequence ID" value="PFG73769.1"/>
    <property type="molecule type" value="Genomic_DNA"/>
</dbReference>
<keyword evidence="3 7" id="KW-0812">Transmembrane</keyword>
<comment type="subcellular location">
    <subcellularLocation>
        <location evidence="1">Membrane</location>
        <topology evidence="1">Multi-pass membrane protein</topology>
    </subcellularLocation>
</comment>
<dbReference type="InterPro" id="IPR050925">
    <property type="entry name" value="Rhomboid_protease_S54"/>
</dbReference>
<name>A0A2A9HG28_TEPT2</name>
<evidence type="ECO:0000259" key="8">
    <source>
        <dbReference type="Pfam" id="PF01694"/>
    </source>
</evidence>
<comment type="caution">
    <text evidence="9">The sequence shown here is derived from an EMBL/GenBank/DDBJ whole genome shotgun (WGS) entry which is preliminary data.</text>
</comment>
<feature type="transmembrane region" description="Helical" evidence="7">
    <location>
        <begin position="12"/>
        <end position="34"/>
    </location>
</feature>
<evidence type="ECO:0000256" key="2">
    <source>
        <dbReference type="ARBA" id="ARBA00009045"/>
    </source>
</evidence>
<dbReference type="Pfam" id="PF01694">
    <property type="entry name" value="Rhomboid"/>
    <property type="match status" value="1"/>
</dbReference>
<dbReference type="InterPro" id="IPR022764">
    <property type="entry name" value="Peptidase_S54_rhomboid_dom"/>
</dbReference>
<dbReference type="SUPFAM" id="SSF144091">
    <property type="entry name" value="Rhomboid-like"/>
    <property type="match status" value="1"/>
</dbReference>
<feature type="domain" description="Peptidase S54 rhomboid" evidence="8">
    <location>
        <begin position="100"/>
        <end position="254"/>
    </location>
</feature>
<protein>
    <submittedName>
        <fullName evidence="9">Rhomboid family protein</fullName>
    </submittedName>
</protein>
<comment type="similarity">
    <text evidence="2">Belongs to the peptidase S54 family.</text>
</comment>
<evidence type="ECO:0000256" key="3">
    <source>
        <dbReference type="ARBA" id="ARBA00022692"/>
    </source>
</evidence>
<keyword evidence="5 7" id="KW-1133">Transmembrane helix</keyword>
<feature type="transmembrane region" description="Helical" evidence="7">
    <location>
        <begin position="137"/>
        <end position="156"/>
    </location>
</feature>
<organism evidence="9 10">
    <name type="scientific">Tepidiforma thermophila (strain KCTC 52669 / CGMCC 1.13589 / G233)</name>
    <dbReference type="NCBI Taxonomy" id="2761530"/>
    <lineage>
        <taxon>Bacteria</taxon>
        <taxon>Bacillati</taxon>
        <taxon>Chloroflexota</taxon>
        <taxon>Tepidiformia</taxon>
        <taxon>Tepidiformales</taxon>
        <taxon>Tepidiformaceae</taxon>
        <taxon>Tepidiforma</taxon>
    </lineage>
</organism>
<feature type="transmembrane region" description="Helical" evidence="7">
    <location>
        <begin position="162"/>
        <end position="182"/>
    </location>
</feature>
<dbReference type="GO" id="GO:0016020">
    <property type="term" value="C:membrane"/>
    <property type="evidence" value="ECO:0007669"/>
    <property type="project" value="UniProtKB-SubCell"/>
</dbReference>
<reference evidence="9 10" key="1">
    <citation type="submission" date="2017-09" db="EMBL/GenBank/DDBJ databases">
        <title>Sequencing the genomes of two abundant thermophiles in Great Basin hot springs: Thermocrinis jamiesonii and novel Chloroflexi Thermoflexus hugenholtzii.</title>
        <authorList>
            <person name="Hedlund B."/>
        </authorList>
    </citation>
    <scope>NUCLEOTIDE SEQUENCE [LARGE SCALE GENOMIC DNA]</scope>
    <source>
        <strain evidence="9 10">G233</strain>
    </source>
</reference>
<gene>
    <name evidence="9" type="ORF">A9A59_0973</name>
</gene>
<accession>A0A2A9HG28</accession>
<dbReference type="Proteomes" id="UP000223071">
    <property type="component" value="Unassembled WGS sequence"/>
</dbReference>
<dbReference type="RefSeq" id="WP_098503206.1">
    <property type="nucleotide sequence ID" value="NZ_PDJQ01000001.1"/>
</dbReference>
<dbReference type="FunFam" id="1.20.1540.10:FF:000027">
    <property type="entry name" value="Rhomboid family intramembrane serine protease"/>
    <property type="match status" value="1"/>
</dbReference>
<evidence type="ECO:0000256" key="6">
    <source>
        <dbReference type="ARBA" id="ARBA00023136"/>
    </source>
</evidence>
<feature type="transmembrane region" description="Helical" evidence="7">
    <location>
        <begin position="194"/>
        <end position="215"/>
    </location>
</feature>
<dbReference type="PANTHER" id="PTHR43731:SF14">
    <property type="entry name" value="PRESENILIN-ASSOCIATED RHOMBOID-LIKE PROTEIN, MITOCHONDRIAL"/>
    <property type="match status" value="1"/>
</dbReference>
<dbReference type="Gene3D" id="1.20.1540.10">
    <property type="entry name" value="Rhomboid-like"/>
    <property type="match status" value="1"/>
</dbReference>
<keyword evidence="10" id="KW-1185">Reference proteome</keyword>
<dbReference type="InterPro" id="IPR035952">
    <property type="entry name" value="Rhomboid-like_sf"/>
</dbReference>
<dbReference type="AlphaFoldDB" id="A0A2A9HG28"/>
<proteinExistence type="inferred from homology"/>
<evidence type="ECO:0000256" key="4">
    <source>
        <dbReference type="ARBA" id="ARBA00022801"/>
    </source>
</evidence>
<dbReference type="GO" id="GO:0004252">
    <property type="term" value="F:serine-type endopeptidase activity"/>
    <property type="evidence" value="ECO:0007669"/>
    <property type="project" value="InterPro"/>
</dbReference>
<keyword evidence="4" id="KW-0378">Hydrolase</keyword>
<evidence type="ECO:0000256" key="5">
    <source>
        <dbReference type="ARBA" id="ARBA00022989"/>
    </source>
</evidence>
<feature type="transmembrane region" description="Helical" evidence="7">
    <location>
        <begin position="235"/>
        <end position="255"/>
    </location>
</feature>
<keyword evidence="6 7" id="KW-0472">Membrane</keyword>
<feature type="transmembrane region" description="Helical" evidence="7">
    <location>
        <begin position="99"/>
        <end position="125"/>
    </location>
</feature>
<evidence type="ECO:0000313" key="10">
    <source>
        <dbReference type="Proteomes" id="UP000223071"/>
    </source>
</evidence>
<evidence type="ECO:0000256" key="7">
    <source>
        <dbReference type="SAM" id="Phobius"/>
    </source>
</evidence>